<evidence type="ECO:0000256" key="1">
    <source>
        <dbReference type="SAM" id="Phobius"/>
    </source>
</evidence>
<dbReference type="Proteomes" id="UP000199163">
    <property type="component" value="Unassembled WGS sequence"/>
</dbReference>
<sequence>MEKWVMYSIETMKIFIVFIVCLFAFYYGILWLSDSYEADERLNQPEKNFEEVQGTLRLEGT</sequence>
<keyword evidence="1" id="KW-0812">Transmembrane</keyword>
<keyword evidence="1" id="KW-1133">Transmembrane helix</keyword>
<evidence type="ECO:0000313" key="2">
    <source>
        <dbReference type="EMBL" id="SDH10523.1"/>
    </source>
</evidence>
<name>A0A1G7ZP88_9BACI</name>
<dbReference type="STRING" id="568899.SAMN05192534_101631"/>
<accession>A0A1G7ZP88</accession>
<protein>
    <submittedName>
        <fullName evidence="2">Uncharacterized protein</fullName>
    </submittedName>
</protein>
<feature type="transmembrane region" description="Helical" evidence="1">
    <location>
        <begin position="12"/>
        <end position="32"/>
    </location>
</feature>
<dbReference type="InterPro" id="IPR025321">
    <property type="entry name" value="DUF4227"/>
</dbReference>
<evidence type="ECO:0000313" key="3">
    <source>
        <dbReference type="Proteomes" id="UP000199163"/>
    </source>
</evidence>
<dbReference type="EMBL" id="FNDK01000001">
    <property type="protein sequence ID" value="SDH10523.1"/>
    <property type="molecule type" value="Genomic_DNA"/>
</dbReference>
<organism evidence="2 3">
    <name type="scientific">Alteribacillus persepolensis</name>
    <dbReference type="NCBI Taxonomy" id="568899"/>
    <lineage>
        <taxon>Bacteria</taxon>
        <taxon>Bacillati</taxon>
        <taxon>Bacillota</taxon>
        <taxon>Bacilli</taxon>
        <taxon>Bacillales</taxon>
        <taxon>Bacillaceae</taxon>
        <taxon>Alteribacillus</taxon>
    </lineage>
</organism>
<keyword evidence="3" id="KW-1185">Reference proteome</keyword>
<dbReference type="AlphaFoldDB" id="A0A1G7ZP88"/>
<dbReference type="RefSeq" id="WP_175487348.1">
    <property type="nucleotide sequence ID" value="NZ_FNDK01000001.1"/>
</dbReference>
<reference evidence="2 3" key="1">
    <citation type="submission" date="2016-10" db="EMBL/GenBank/DDBJ databases">
        <authorList>
            <person name="de Groot N.N."/>
        </authorList>
    </citation>
    <scope>NUCLEOTIDE SEQUENCE [LARGE SCALE GENOMIC DNA]</scope>
    <source>
        <strain evidence="2 3">DSM 21632</strain>
    </source>
</reference>
<dbReference type="Pfam" id="PF14004">
    <property type="entry name" value="DUF4227"/>
    <property type="match status" value="1"/>
</dbReference>
<proteinExistence type="predicted"/>
<keyword evidence="1" id="KW-0472">Membrane</keyword>
<gene>
    <name evidence="2" type="ORF">SAMN05192534_101631</name>
</gene>